<organism evidence="1 2">
    <name type="scientific">Pseudochryseolinea flava</name>
    <dbReference type="NCBI Taxonomy" id="2059302"/>
    <lineage>
        <taxon>Bacteria</taxon>
        <taxon>Pseudomonadati</taxon>
        <taxon>Bacteroidota</taxon>
        <taxon>Cytophagia</taxon>
        <taxon>Cytophagales</taxon>
        <taxon>Fulvivirgaceae</taxon>
        <taxon>Pseudochryseolinea</taxon>
    </lineage>
</organism>
<accession>A0A364Y829</accession>
<sequence length="160" mass="17514">MDFPKFAYAVALAVFITPAIVSYGQCDSTLQSPLARKITLWHYQIGNGTDAVDAQHGLADAKNFKVFGTMNGDACSPDKIASLIALLDAGVKKLTPEEIDKLKKNQSSVSWGIRGGVVIKFRTPITTAHLFTILNQCQHHEVYADLIANEILVTTRILKQ</sequence>
<dbReference type="AlphaFoldDB" id="A0A364Y829"/>
<dbReference type="RefSeq" id="WP_112744852.1">
    <property type="nucleotide sequence ID" value="NZ_QMFY01000001.1"/>
</dbReference>
<protein>
    <submittedName>
        <fullName evidence="1">Uncharacterized protein</fullName>
    </submittedName>
</protein>
<keyword evidence="2" id="KW-1185">Reference proteome</keyword>
<proteinExistence type="predicted"/>
<dbReference type="EMBL" id="QMFY01000001">
    <property type="protein sequence ID" value="RAW02635.1"/>
    <property type="molecule type" value="Genomic_DNA"/>
</dbReference>
<name>A0A364Y829_9BACT</name>
<gene>
    <name evidence="1" type="ORF">DQQ10_00555</name>
</gene>
<comment type="caution">
    <text evidence="1">The sequence shown here is derived from an EMBL/GenBank/DDBJ whole genome shotgun (WGS) entry which is preliminary data.</text>
</comment>
<evidence type="ECO:0000313" key="2">
    <source>
        <dbReference type="Proteomes" id="UP000251889"/>
    </source>
</evidence>
<evidence type="ECO:0000313" key="1">
    <source>
        <dbReference type="EMBL" id="RAW02635.1"/>
    </source>
</evidence>
<dbReference type="Proteomes" id="UP000251889">
    <property type="component" value="Unassembled WGS sequence"/>
</dbReference>
<reference evidence="1 2" key="1">
    <citation type="submission" date="2018-06" db="EMBL/GenBank/DDBJ databases">
        <title>Chryseolinea flavus sp. nov., a member of the phylum Bacteroidetes isolated from soil.</title>
        <authorList>
            <person name="Li Y."/>
            <person name="Wang J."/>
        </authorList>
    </citation>
    <scope>NUCLEOTIDE SEQUENCE [LARGE SCALE GENOMIC DNA]</scope>
    <source>
        <strain evidence="1 2">SDU1-6</strain>
    </source>
</reference>